<sequence>MKKIFLISFLVLSTFSSIAQVSIDNVTKEELLEKQNRAFPTSGAVIVDEKNKVYFDINLRDGNFISGEEVTRKIKLYKERDLSKLSFTIPYFVRGAYAEDVTIDEVYVYSLVNNEITKTKITSFESKKEGDYREKGVDFTKIPNIPEGSIITYRYKKLSENLDVLPEWFIQGDLPKQRSIYTMRIPTYFTYQMIQTGSQKIASNESIIDVKYGNGLLDSNTIKTLEKTLVALNVPTFSEEVLVDNAANYINKVRFDLSSVQFPGSKQQQVLGTKQTFFENLQKNKRYWKEILNDRYYRKKISQLDLSAKSDLEKADLILNYLQKEVTWNGMYGIYPENGLKSTYLRGQGNTADINLMLISMLRYVGLDANPALVSTRSNGKKKEWQGMYYNNLIAVLQSEGSYYFLDASSKNASIGVIPIDNLNGVVTMFSDKEGTKDLISTPAFVSSRKENYQLEFKPNGSLTGTAIHAYDNYEAFFVKEKFSFMGRFKYIKELEFVNPGLSVHNFVLNDNRTVDKNIARISFGVNKPNGSFSFNNKFFVNLFQFYDGKSNPFVTDNRLYPIDFAFPNSYTYSVSLLIPKGYKVDVLPDDLEIKDVDSGVSAQVKYTRKNNRIEVMVGLLKSKAVIEPEYYENIKQVYNSFYNKLQEQITIEVELE</sequence>
<dbReference type="EMBL" id="WMJX01000003">
    <property type="protein sequence ID" value="MTG97059.1"/>
    <property type="molecule type" value="Genomic_DNA"/>
</dbReference>
<protein>
    <recommendedName>
        <fullName evidence="4">DUF3857 domain-containing protein</fullName>
    </recommendedName>
</protein>
<comment type="caution">
    <text evidence="2">The sequence shown here is derived from an EMBL/GenBank/DDBJ whole genome shotgun (WGS) entry which is preliminary data.</text>
</comment>
<evidence type="ECO:0000256" key="1">
    <source>
        <dbReference type="SAM" id="SignalP"/>
    </source>
</evidence>
<evidence type="ECO:0000313" key="2">
    <source>
        <dbReference type="EMBL" id="MTG97059.1"/>
    </source>
</evidence>
<keyword evidence="3" id="KW-1185">Reference proteome</keyword>
<gene>
    <name evidence="2" type="ORF">GJV76_02730</name>
</gene>
<dbReference type="Gene3D" id="2.60.120.1130">
    <property type="match status" value="1"/>
</dbReference>
<reference evidence="2 3" key="1">
    <citation type="submission" date="2019-11" db="EMBL/GenBank/DDBJ databases">
        <title>Genome of Strain BIT-d1.</title>
        <authorList>
            <person name="Yang Y."/>
        </authorList>
    </citation>
    <scope>NUCLEOTIDE SEQUENCE [LARGE SCALE GENOMIC DNA]</scope>
    <source>
        <strain evidence="2 3">BIT-d1</strain>
    </source>
</reference>
<dbReference type="Proteomes" id="UP000438760">
    <property type="component" value="Unassembled WGS sequence"/>
</dbReference>
<dbReference type="Gene3D" id="3.10.620.30">
    <property type="match status" value="1"/>
</dbReference>
<feature type="chain" id="PRO_5026103753" description="DUF3857 domain-containing protein" evidence="1">
    <location>
        <begin position="20"/>
        <end position="657"/>
    </location>
</feature>
<dbReference type="Gene3D" id="2.60.40.3140">
    <property type="match status" value="1"/>
</dbReference>
<keyword evidence="1" id="KW-0732">Signal</keyword>
<dbReference type="RefSeq" id="WP_155091111.1">
    <property type="nucleotide sequence ID" value="NZ_CP102754.1"/>
</dbReference>
<organism evidence="2 3">
    <name type="scientific">Myroides albus</name>
    <dbReference type="NCBI Taxonomy" id="2562892"/>
    <lineage>
        <taxon>Bacteria</taxon>
        <taxon>Pseudomonadati</taxon>
        <taxon>Bacteroidota</taxon>
        <taxon>Flavobacteriia</taxon>
        <taxon>Flavobacteriales</taxon>
        <taxon>Flavobacteriaceae</taxon>
        <taxon>Myroides</taxon>
    </lineage>
</organism>
<evidence type="ECO:0000313" key="3">
    <source>
        <dbReference type="Proteomes" id="UP000438760"/>
    </source>
</evidence>
<accession>A0A6I3LC75</accession>
<feature type="signal peptide" evidence="1">
    <location>
        <begin position="1"/>
        <end position="19"/>
    </location>
</feature>
<proteinExistence type="predicted"/>
<dbReference type="AlphaFoldDB" id="A0A6I3LC75"/>
<name>A0A6I3LC75_9FLAO</name>
<evidence type="ECO:0008006" key="4">
    <source>
        <dbReference type="Google" id="ProtNLM"/>
    </source>
</evidence>
<dbReference type="OrthoDB" id="98874at2"/>